<keyword evidence="3" id="KW-1185">Reference proteome</keyword>
<feature type="non-terminal residue" evidence="2">
    <location>
        <position position="1"/>
    </location>
</feature>
<organism evidence="2 3">
    <name type="scientific">Xyrichtys novacula</name>
    <name type="common">Pearly razorfish</name>
    <name type="synonym">Hemipteronotus novacula</name>
    <dbReference type="NCBI Taxonomy" id="13765"/>
    <lineage>
        <taxon>Eukaryota</taxon>
        <taxon>Metazoa</taxon>
        <taxon>Chordata</taxon>
        <taxon>Craniata</taxon>
        <taxon>Vertebrata</taxon>
        <taxon>Euteleostomi</taxon>
        <taxon>Actinopterygii</taxon>
        <taxon>Neopterygii</taxon>
        <taxon>Teleostei</taxon>
        <taxon>Neoteleostei</taxon>
        <taxon>Acanthomorphata</taxon>
        <taxon>Eupercaria</taxon>
        <taxon>Labriformes</taxon>
        <taxon>Labridae</taxon>
        <taxon>Xyrichtys</taxon>
    </lineage>
</organism>
<evidence type="ECO:0000313" key="3">
    <source>
        <dbReference type="Proteomes" id="UP001178508"/>
    </source>
</evidence>
<feature type="region of interest" description="Disordered" evidence="1">
    <location>
        <begin position="52"/>
        <end position="117"/>
    </location>
</feature>
<evidence type="ECO:0000313" key="2">
    <source>
        <dbReference type="EMBL" id="CAJ1060804.1"/>
    </source>
</evidence>
<proteinExistence type="predicted"/>
<reference evidence="2" key="1">
    <citation type="submission" date="2023-08" db="EMBL/GenBank/DDBJ databases">
        <authorList>
            <person name="Alioto T."/>
            <person name="Alioto T."/>
            <person name="Gomez Garrido J."/>
        </authorList>
    </citation>
    <scope>NUCLEOTIDE SEQUENCE</scope>
</reference>
<name>A0AAV1FJH6_XYRNO</name>
<dbReference type="AlphaFoldDB" id="A0AAV1FJH6"/>
<feature type="non-terminal residue" evidence="2">
    <location>
        <position position="117"/>
    </location>
</feature>
<dbReference type="EMBL" id="OY660870">
    <property type="protein sequence ID" value="CAJ1060804.1"/>
    <property type="molecule type" value="Genomic_DNA"/>
</dbReference>
<protein>
    <submittedName>
        <fullName evidence="2">Uncharacterized protein</fullName>
    </submittedName>
</protein>
<accession>A0AAV1FJH6</accession>
<sequence length="117" mass="13678">LWMQQMQLQHKSERSTGWQAGAQCHVGEHYFGYCNRIAFLLLFFYSSAIHERGNERRGEGRGRRERKARESVPANALAEECKRENKAEEKKNKEQSGRETQAERKSIPCLEERPTPK</sequence>
<gene>
    <name evidence="2" type="ORF">XNOV1_A042616</name>
</gene>
<evidence type="ECO:0000256" key="1">
    <source>
        <dbReference type="SAM" id="MobiDB-lite"/>
    </source>
</evidence>
<feature type="compositionally biased region" description="Basic and acidic residues" evidence="1">
    <location>
        <begin position="79"/>
        <end position="117"/>
    </location>
</feature>
<feature type="compositionally biased region" description="Basic and acidic residues" evidence="1">
    <location>
        <begin position="52"/>
        <end position="70"/>
    </location>
</feature>
<dbReference type="Proteomes" id="UP001178508">
    <property type="component" value="Chromosome 7"/>
</dbReference>